<dbReference type="Proteomes" id="UP000015453">
    <property type="component" value="Unassembled WGS sequence"/>
</dbReference>
<keyword evidence="1" id="KW-0472">Membrane</keyword>
<evidence type="ECO:0000313" key="2">
    <source>
        <dbReference type="EMBL" id="EPS61298.1"/>
    </source>
</evidence>
<protein>
    <submittedName>
        <fullName evidence="2">Uncharacterized protein</fullName>
    </submittedName>
</protein>
<accession>S8DES4</accession>
<feature type="transmembrane region" description="Helical" evidence="1">
    <location>
        <begin position="227"/>
        <end position="250"/>
    </location>
</feature>
<reference evidence="2 3" key="1">
    <citation type="journal article" date="2013" name="BMC Genomics">
        <title>The miniature genome of a carnivorous plant Genlisea aurea contains a low number of genes and short non-coding sequences.</title>
        <authorList>
            <person name="Leushkin E.V."/>
            <person name="Sutormin R.A."/>
            <person name="Nabieva E.R."/>
            <person name="Penin A.A."/>
            <person name="Kondrashov A.S."/>
            <person name="Logacheva M.D."/>
        </authorList>
    </citation>
    <scope>NUCLEOTIDE SEQUENCE [LARGE SCALE GENOMIC DNA]</scope>
</reference>
<sequence length="329" mass="36115">MAAAGDLNLFGLLSETKRIINAHSRHFLALSVIFLLPVSFSVVVYPSLCRSPWTLSDRRAAAYFYSAPDSLPIENPHPFLIILYGVFVSLLFLGGVASITYSTYHGFYGRPVKLVASVRSILPSFLPLVSTILLAVLVLASILFAFWGFATLFFEALSVLGFVSGSDDGDDAFLTGFVLVALALLVGLLLFLKVECYLWSAAVIAESRWGFGPFRRSSYLIKGNRGAAFWMILLFGISTAVLSFAFRRVIIGGGGDWMGFRWVLILETVICTGILTVLILYDVAGTAVLFMHCKASRGELAFEIAEEFAREYVSLPFDDAKLPHVVYVV</sequence>
<keyword evidence="1" id="KW-0812">Transmembrane</keyword>
<proteinExistence type="predicted"/>
<evidence type="ECO:0000313" key="3">
    <source>
        <dbReference type="Proteomes" id="UP000015453"/>
    </source>
</evidence>
<dbReference type="EMBL" id="AUSU01006944">
    <property type="protein sequence ID" value="EPS61298.1"/>
    <property type="molecule type" value="Genomic_DNA"/>
</dbReference>
<evidence type="ECO:0000256" key="1">
    <source>
        <dbReference type="SAM" id="Phobius"/>
    </source>
</evidence>
<comment type="caution">
    <text evidence="2">The sequence shown here is derived from an EMBL/GenBank/DDBJ whole genome shotgun (WGS) entry which is preliminary data.</text>
</comment>
<dbReference type="OrthoDB" id="1934322at2759"/>
<dbReference type="AlphaFoldDB" id="S8DES4"/>
<name>S8DES4_9LAMI</name>
<dbReference type="PANTHER" id="PTHR33133">
    <property type="entry name" value="OS08G0107100 PROTEIN-RELATED"/>
    <property type="match status" value="1"/>
</dbReference>
<feature type="transmembrane region" description="Helical" evidence="1">
    <location>
        <begin position="125"/>
        <end position="152"/>
    </location>
</feature>
<feature type="non-terminal residue" evidence="2">
    <location>
        <position position="329"/>
    </location>
</feature>
<feature type="transmembrane region" description="Helical" evidence="1">
    <location>
        <begin position="27"/>
        <end position="48"/>
    </location>
</feature>
<dbReference type="PANTHER" id="PTHR33133:SF7">
    <property type="entry name" value="F26K24.10 PROTEIN-RELATED"/>
    <property type="match status" value="1"/>
</dbReference>
<gene>
    <name evidence="2" type="ORF">M569_13498</name>
</gene>
<organism evidence="2 3">
    <name type="scientific">Genlisea aurea</name>
    <dbReference type="NCBI Taxonomy" id="192259"/>
    <lineage>
        <taxon>Eukaryota</taxon>
        <taxon>Viridiplantae</taxon>
        <taxon>Streptophyta</taxon>
        <taxon>Embryophyta</taxon>
        <taxon>Tracheophyta</taxon>
        <taxon>Spermatophyta</taxon>
        <taxon>Magnoliopsida</taxon>
        <taxon>eudicotyledons</taxon>
        <taxon>Gunneridae</taxon>
        <taxon>Pentapetalae</taxon>
        <taxon>asterids</taxon>
        <taxon>lamiids</taxon>
        <taxon>Lamiales</taxon>
        <taxon>Lentibulariaceae</taxon>
        <taxon>Genlisea</taxon>
    </lineage>
</organism>
<feature type="transmembrane region" description="Helical" evidence="1">
    <location>
        <begin position="172"/>
        <end position="192"/>
    </location>
</feature>
<feature type="transmembrane region" description="Helical" evidence="1">
    <location>
        <begin position="79"/>
        <end position="104"/>
    </location>
</feature>
<feature type="transmembrane region" description="Helical" evidence="1">
    <location>
        <begin position="262"/>
        <end position="290"/>
    </location>
</feature>
<keyword evidence="1" id="KW-1133">Transmembrane helix</keyword>
<keyword evidence="3" id="KW-1185">Reference proteome</keyword>